<keyword evidence="1" id="KW-0812">Transmembrane</keyword>
<dbReference type="AlphaFoldDB" id="A0A7L7KRC7"/>
<dbReference type="KEGG" id="xcl:G4Z02_05045"/>
<keyword evidence="1" id="KW-0472">Membrane</keyword>
<organism evidence="2 3">
    <name type="scientific">Candidatus Xianfuyuplasma coldseepsis</name>
    <dbReference type="NCBI Taxonomy" id="2782163"/>
    <lineage>
        <taxon>Bacteria</taxon>
        <taxon>Bacillati</taxon>
        <taxon>Mycoplasmatota</taxon>
        <taxon>Mollicutes</taxon>
        <taxon>Candidatus Izemoplasmatales</taxon>
        <taxon>Candidatus Izemoplasmataceae</taxon>
        <taxon>Candidatus Xianfuyuplasma</taxon>
    </lineage>
</organism>
<feature type="transmembrane region" description="Helical" evidence="1">
    <location>
        <begin position="7"/>
        <end position="25"/>
    </location>
</feature>
<name>A0A7L7KRC7_9MOLU</name>
<sequence length="788" mass="91266">MSKIRIAIITYMSIGIVVITGLIFFHDDITSQMTQFLDVATNDNSENNGTTLSIDEGEILLLDDDSPINGFSIKIPENSYSKEVSFSITTEPFTDVTPVDGFEAITPLITVDNDHTIAEEPLDVSIPIDINTEEEFAMAFFYDPESDTYEAIPTISLSNTEIVIQTIHFSSVVVSKISMSDLFEEIFYNPSFYDSGFVPSVDGWHFSNYGSKVAPFGQCAGTVMSSIWYYSERKVAQDKDALYGLYDNDTPTFWTDDQAPYRFAGVIQESMDWEYNDEFWDKWIAVEDDTVFLSFVYALKVTQRPQYIGIFEVDDNKKYISGHALSVHKIAYNVNQYELSIYDPNFPADDNRIIAYTEDGGFKDYSSGATTTAALENGTAYNEFIFYGEYALINKDVIATEYEKMVDSPETYADDVFTDLTYEYLEAIVDGEEVWTEIEDFTIDYIPFTAPDLEEDEIYIRFTGEFYNVGIVPYFYGDPITTNNKIYLRGETDTYRYIKFGLEDTQTTLGFKEMVKYTIKEENKPDSIIYSYNAFRKLEINQIDLDTYLNGDYQEIERGSGFNEKLPSLQLIIDDYSYSKCTLFNENELSEYMYQSCYMKINNTVDAYGVTTPTLTFELDRLDPPIYDVVFDDTTITLTNQIDASDYIIFERTTLERTYLIGYRTYRDWDNYDDSTFEIITGNELDLDSDWVCQTNPNYCTYQRTSGLEIHFMIRSNDPYYNLRIIDFPQYGGYDEHHYFEMKDEMYIDHEESITLTFEFYHIVDDEEVIAYSQTITFTGYFDYTEGE</sequence>
<gene>
    <name evidence="2" type="ORF">G4Z02_05045</name>
</gene>
<keyword evidence="1" id="KW-1133">Transmembrane helix</keyword>
<keyword evidence="3" id="KW-1185">Reference proteome</keyword>
<accession>A0A7L7KRC7</accession>
<dbReference type="Proteomes" id="UP000514720">
    <property type="component" value="Chromosome"/>
</dbReference>
<evidence type="ECO:0000313" key="2">
    <source>
        <dbReference type="EMBL" id="QMS85135.1"/>
    </source>
</evidence>
<dbReference type="EMBL" id="CP048914">
    <property type="protein sequence ID" value="QMS85135.1"/>
    <property type="molecule type" value="Genomic_DNA"/>
</dbReference>
<protein>
    <submittedName>
        <fullName evidence="2">Uncharacterized protein</fullName>
    </submittedName>
</protein>
<proteinExistence type="predicted"/>
<evidence type="ECO:0000256" key="1">
    <source>
        <dbReference type="SAM" id="Phobius"/>
    </source>
</evidence>
<evidence type="ECO:0000313" key="3">
    <source>
        <dbReference type="Proteomes" id="UP000514720"/>
    </source>
</evidence>
<reference evidence="2 3" key="1">
    <citation type="submission" date="2020-02" db="EMBL/GenBank/DDBJ databases">
        <authorList>
            <person name="Zheng R.K."/>
            <person name="Sun C.M."/>
        </authorList>
    </citation>
    <scope>NUCLEOTIDE SEQUENCE [LARGE SCALE GENOMIC DNA]</scope>
    <source>
        <strain evidence="3">zrk13</strain>
    </source>
</reference>
<dbReference type="RefSeq" id="WP_258876910.1">
    <property type="nucleotide sequence ID" value="NZ_CP048914.1"/>
</dbReference>